<keyword evidence="1" id="KW-0472">Membrane</keyword>
<feature type="domain" description="Acyltransferase 3" evidence="3">
    <location>
        <begin position="214"/>
        <end position="602"/>
    </location>
</feature>
<dbReference type="PANTHER" id="PTHR11161:SF22">
    <property type="entry name" value="ACYLTRANSFERASE 3 DOMAIN-CONTAINING PROTEIN-RELATED"/>
    <property type="match status" value="1"/>
</dbReference>
<keyword evidence="4" id="KW-1185">Reference proteome</keyword>
<dbReference type="PANTHER" id="PTHR11161">
    <property type="entry name" value="O-ACYLTRANSFERASE"/>
    <property type="match status" value="1"/>
</dbReference>
<sequence length="633" mass="73149">MESHIILLLFFLKCSSAVIYSINESEYAKFPALYDLDDFETCMLEPDAVYCVGDYDLFSDGPSELMRILQEYSEYKLKHYNHTQIHRGVCVTKTCKKFMETVSKTEDLESTLVACLNESIWNDYELQVKLNKIQYCKRADDRVTMDASDAVMIVVYLVFIALNIIGSCYDSTFWKKENKGNPYLLAFSVRKNWNKLIASSARGVDPRLDRLKLFNGLRTLTMICIFFSHSTLIMSYSYISNPMFVEKAYDDPLKQLLYNGSLVTHSFFVMSAFLLAYNLQLYSEKHVVTWKQFPRGVLLRWLRLTPIYALMMGTIATLMRHMGDGPLWPLVVTSESAACRQYWWAHVLYINNYIYDDAWCTPQSWYLASDTQMFCLCLLLCVMIRTPRSSKIMLTVLFVYSLVVVAAHTYFQNLDPVVLQKPESFRTVYAYDDTFRLLYSRGHTNLSTYTLGLAGGFLTYYLQTEKKDLKNYKNYRWAFWLLFPMGVAVILSGGIFYIDGITLPTTVKLLYATIYKPIFQILVVAFIIGCIFKFETVYRGIVEWRGFTWCGRVSYITFFTHTLIQRAYLGLQTTPYYMSEYNISMLLLASTAGSFISAAILWILIEAPVSGVTKTLLQPQPSRPPPSLQNERL</sequence>
<keyword evidence="2" id="KW-0732">Signal</keyword>
<dbReference type="RefSeq" id="XP_026755838.2">
    <property type="nucleotide sequence ID" value="XM_026900037.3"/>
</dbReference>
<feature type="transmembrane region" description="Helical" evidence="1">
    <location>
        <begin position="256"/>
        <end position="277"/>
    </location>
</feature>
<feature type="transmembrane region" description="Helical" evidence="1">
    <location>
        <begin position="217"/>
        <end position="236"/>
    </location>
</feature>
<feature type="transmembrane region" description="Helical" evidence="1">
    <location>
        <begin position="446"/>
        <end position="463"/>
    </location>
</feature>
<evidence type="ECO:0000313" key="4">
    <source>
        <dbReference type="Proteomes" id="UP001652740"/>
    </source>
</evidence>
<organism evidence="4 5">
    <name type="scientific">Galleria mellonella</name>
    <name type="common">Greater wax moth</name>
    <dbReference type="NCBI Taxonomy" id="7137"/>
    <lineage>
        <taxon>Eukaryota</taxon>
        <taxon>Metazoa</taxon>
        <taxon>Ecdysozoa</taxon>
        <taxon>Arthropoda</taxon>
        <taxon>Hexapoda</taxon>
        <taxon>Insecta</taxon>
        <taxon>Pterygota</taxon>
        <taxon>Neoptera</taxon>
        <taxon>Endopterygota</taxon>
        <taxon>Lepidoptera</taxon>
        <taxon>Glossata</taxon>
        <taxon>Ditrysia</taxon>
        <taxon>Pyraloidea</taxon>
        <taxon>Pyralidae</taxon>
        <taxon>Galleriinae</taxon>
        <taxon>Galleria</taxon>
    </lineage>
</organism>
<dbReference type="GO" id="GO:0016747">
    <property type="term" value="F:acyltransferase activity, transferring groups other than amino-acyl groups"/>
    <property type="evidence" value="ECO:0007669"/>
    <property type="project" value="InterPro"/>
</dbReference>
<feature type="transmembrane region" description="Helical" evidence="1">
    <location>
        <begin position="475"/>
        <end position="498"/>
    </location>
</feature>
<reference evidence="5" key="1">
    <citation type="submission" date="2025-08" db="UniProtKB">
        <authorList>
            <consortium name="RefSeq"/>
        </authorList>
    </citation>
    <scope>IDENTIFICATION</scope>
    <source>
        <tissue evidence="5">Whole larvae</tissue>
    </source>
</reference>
<feature type="transmembrane region" description="Helical" evidence="1">
    <location>
        <begin position="518"/>
        <end position="534"/>
    </location>
</feature>
<feature type="chain" id="PRO_5045270675" evidence="2">
    <location>
        <begin position="18"/>
        <end position="633"/>
    </location>
</feature>
<feature type="signal peptide" evidence="2">
    <location>
        <begin position="1"/>
        <end position="17"/>
    </location>
</feature>
<dbReference type="Proteomes" id="UP001652740">
    <property type="component" value="Unplaced"/>
</dbReference>
<feature type="transmembrane region" description="Helical" evidence="1">
    <location>
        <begin position="584"/>
        <end position="605"/>
    </location>
</feature>
<keyword evidence="1" id="KW-1133">Transmembrane helix</keyword>
<feature type="transmembrane region" description="Helical" evidence="1">
    <location>
        <begin position="365"/>
        <end position="385"/>
    </location>
</feature>
<name>A0A6J1WTL9_GALME</name>
<dbReference type="GeneID" id="113515759"/>
<protein>
    <submittedName>
        <fullName evidence="5">Nose resistant to fluoxetine protein 6-like</fullName>
    </submittedName>
</protein>
<dbReference type="AlphaFoldDB" id="A0A6J1WTL9"/>
<evidence type="ECO:0000256" key="2">
    <source>
        <dbReference type="SAM" id="SignalP"/>
    </source>
</evidence>
<feature type="transmembrane region" description="Helical" evidence="1">
    <location>
        <begin position="298"/>
        <end position="319"/>
    </location>
</feature>
<evidence type="ECO:0000256" key="1">
    <source>
        <dbReference type="SAM" id="Phobius"/>
    </source>
</evidence>
<dbReference type="InterPro" id="IPR052728">
    <property type="entry name" value="O2_lipid_transport_reg"/>
</dbReference>
<feature type="transmembrane region" description="Helical" evidence="1">
    <location>
        <begin position="392"/>
        <end position="411"/>
    </location>
</feature>
<feature type="transmembrane region" description="Helical" evidence="1">
    <location>
        <begin position="150"/>
        <end position="169"/>
    </location>
</feature>
<keyword evidence="1" id="KW-0812">Transmembrane</keyword>
<evidence type="ECO:0000259" key="3">
    <source>
        <dbReference type="Pfam" id="PF01757"/>
    </source>
</evidence>
<proteinExistence type="predicted"/>
<dbReference type="Pfam" id="PF01757">
    <property type="entry name" value="Acyl_transf_3"/>
    <property type="match status" value="1"/>
</dbReference>
<dbReference type="FunCoup" id="A0A6J1WTL9">
    <property type="interactions" value="15"/>
</dbReference>
<dbReference type="KEGG" id="gmw:113515759"/>
<accession>A0A6J1WTL9</accession>
<dbReference type="InParanoid" id="A0A6J1WTL9"/>
<gene>
    <name evidence="5" type="primary">LOC113515759</name>
</gene>
<dbReference type="InterPro" id="IPR002656">
    <property type="entry name" value="Acyl_transf_3_dom"/>
</dbReference>
<evidence type="ECO:0000313" key="5">
    <source>
        <dbReference type="RefSeq" id="XP_026755838.2"/>
    </source>
</evidence>